<sequence>MMVVGLFLRGGHISRAGFGGGLIPAGTFNQVATVVTEHLLKQIAQGYTYPGPSRTPDVDFGLNGARLGHNYKMMQVPAYNKFLGTSVEGDTTPNHQIRRRVPCPFGLDLRCATLWRSASDWRPKRALLYDGPSSPHRTMPPRESKTSVKACKVQSDGPTQMNPYPAPIFASAGPDIFNLSLVPSPSTLLAATSRPVNVAPMAVTQVPKKQNPSPFAVFKPQTPAKAAASSDVEMERSIPSSPFDIFKPHKSRPPPLALAPAPAVANLQLIAPDRARSTSANSDSTIDESSIESLYSIGCNFNPSAAKSSFFRPDQAPSFIRPSLDKPITPADVECFADDMRQFDLKGTFVLDPLSGNIRYIAPGMDVDTEREAAYKERDVLAGQIGEEQLEKLLRSGNERLINEAKEMIERKKARAENMVSEDMFGEETDTEEEEDDSDTDLSYLMDCDSDSDMESEPVSHPSPALEVNGTSPASDANSPTPEANDTPSQGDCGLRLGPRGMLIPADRYDETIAALKAENVLPAWNPRARRQHQWFFKPSPSQPRS</sequence>
<dbReference type="EMBL" id="MU266349">
    <property type="protein sequence ID" value="KAH7928788.1"/>
    <property type="molecule type" value="Genomic_DNA"/>
</dbReference>
<reference evidence="1" key="1">
    <citation type="journal article" date="2021" name="New Phytol.">
        <title>Evolutionary innovations through gain and loss of genes in the ectomycorrhizal Boletales.</title>
        <authorList>
            <person name="Wu G."/>
            <person name="Miyauchi S."/>
            <person name="Morin E."/>
            <person name="Kuo A."/>
            <person name="Drula E."/>
            <person name="Varga T."/>
            <person name="Kohler A."/>
            <person name="Feng B."/>
            <person name="Cao Y."/>
            <person name="Lipzen A."/>
            <person name="Daum C."/>
            <person name="Hundley H."/>
            <person name="Pangilinan J."/>
            <person name="Johnson J."/>
            <person name="Barry K."/>
            <person name="LaButti K."/>
            <person name="Ng V."/>
            <person name="Ahrendt S."/>
            <person name="Min B."/>
            <person name="Choi I.G."/>
            <person name="Park H."/>
            <person name="Plett J.M."/>
            <person name="Magnuson J."/>
            <person name="Spatafora J.W."/>
            <person name="Nagy L.G."/>
            <person name="Henrissat B."/>
            <person name="Grigoriev I.V."/>
            <person name="Yang Z.L."/>
            <person name="Xu J."/>
            <person name="Martin F.M."/>
        </authorList>
    </citation>
    <scope>NUCLEOTIDE SEQUENCE</scope>
    <source>
        <strain evidence="1">KUC20120723A-06</strain>
    </source>
</reference>
<name>A0ACB8BU27_9AGAM</name>
<proteinExistence type="predicted"/>
<protein>
    <submittedName>
        <fullName evidence="1">Uncharacterized protein</fullName>
    </submittedName>
</protein>
<gene>
    <name evidence="1" type="ORF">BV22DRAFT_1044431</name>
</gene>
<evidence type="ECO:0000313" key="1">
    <source>
        <dbReference type="EMBL" id="KAH7928788.1"/>
    </source>
</evidence>
<dbReference type="Proteomes" id="UP000790709">
    <property type="component" value="Unassembled WGS sequence"/>
</dbReference>
<keyword evidence="2" id="KW-1185">Reference proteome</keyword>
<organism evidence="1 2">
    <name type="scientific">Leucogyrophana mollusca</name>
    <dbReference type="NCBI Taxonomy" id="85980"/>
    <lineage>
        <taxon>Eukaryota</taxon>
        <taxon>Fungi</taxon>
        <taxon>Dikarya</taxon>
        <taxon>Basidiomycota</taxon>
        <taxon>Agaricomycotina</taxon>
        <taxon>Agaricomycetes</taxon>
        <taxon>Agaricomycetidae</taxon>
        <taxon>Boletales</taxon>
        <taxon>Boletales incertae sedis</taxon>
        <taxon>Leucogyrophana</taxon>
    </lineage>
</organism>
<comment type="caution">
    <text evidence="1">The sequence shown here is derived from an EMBL/GenBank/DDBJ whole genome shotgun (WGS) entry which is preliminary data.</text>
</comment>
<accession>A0ACB8BU27</accession>
<evidence type="ECO:0000313" key="2">
    <source>
        <dbReference type="Proteomes" id="UP000790709"/>
    </source>
</evidence>